<protein>
    <submittedName>
        <fullName evidence="2">Uncharacterized protein</fullName>
    </submittedName>
</protein>
<organism evidence="2 3">
    <name type="scientific">Cryptococcus amylolentus CBS 6273</name>
    <dbReference type="NCBI Taxonomy" id="1296118"/>
    <lineage>
        <taxon>Eukaryota</taxon>
        <taxon>Fungi</taxon>
        <taxon>Dikarya</taxon>
        <taxon>Basidiomycota</taxon>
        <taxon>Agaricomycotina</taxon>
        <taxon>Tremellomycetes</taxon>
        <taxon>Tremellales</taxon>
        <taxon>Cryptococcaceae</taxon>
        <taxon>Cryptococcus</taxon>
    </lineage>
</organism>
<gene>
    <name evidence="2" type="ORF">I350_06528</name>
</gene>
<comment type="caution">
    <text evidence="2">The sequence shown here is derived from an EMBL/GenBank/DDBJ whole genome shotgun (WGS) entry which is preliminary data.</text>
</comment>
<proteinExistence type="predicted"/>
<reference evidence="2 3" key="1">
    <citation type="submission" date="2016-06" db="EMBL/GenBank/DDBJ databases">
        <title>Evolution of pathogenesis and genome organization in the Tremellales.</title>
        <authorList>
            <person name="Cuomo C."/>
            <person name="Litvintseva A."/>
            <person name="Heitman J."/>
            <person name="Chen Y."/>
            <person name="Sun S."/>
            <person name="Springer D."/>
            <person name="Dromer F."/>
            <person name="Young S."/>
            <person name="Zeng Q."/>
            <person name="Chapman S."/>
            <person name="Gujja S."/>
            <person name="Saif S."/>
            <person name="Birren B."/>
        </authorList>
    </citation>
    <scope>NUCLEOTIDE SEQUENCE [LARGE SCALE GENOMIC DNA]</scope>
    <source>
        <strain evidence="2 3">CBS 6273</strain>
    </source>
</reference>
<evidence type="ECO:0000256" key="1">
    <source>
        <dbReference type="SAM" id="MobiDB-lite"/>
    </source>
</evidence>
<feature type="compositionally biased region" description="Polar residues" evidence="1">
    <location>
        <begin position="15"/>
        <end position="31"/>
    </location>
</feature>
<sequence>MADTGSSSQTGGSSAVPQSVNRFSVSRNPLSGISRFVDYHSDDSDNDDATAPQPVKTPHSINPLSDIRDFINRPIATATASRAGSAQHKDKTSARLKTKLPQPLPPRNLLFPMRTPLVSAILRMGISKLSQRFHDQAIQGCGSRLDGFMLDQCYRKIPDEPEFQADHVVLYLREFCVPPKAVYPTKWRTNVDFSQTSFYVSLEKEFTDLEIVQSVRDHDPEVKAASLMSTELGATKSDVCLTGYHIENSRKRRIEKSPRAAEIWEIPIAPSKPSTLSSSSSGFLGQEKVSSIHGTSTYTSKTSTTQTWRPSLRQSYSLLGYDLSKCRSAMALVNGNYTRILNLTHLVPEGEEVVWEGVTLKGDSGRSILVEADPNVVAELRRRDLHCVSPEQFGVLAGGDPLFGMQWKAPNSLIAKYEDWSLDLKAKDRLDATVYMNLALATHHPETVPDPPINKRSLKNVIDADTSDEVASPSKRQKRADGSGPTEYFLPSPPKSMIATPPPSPSSFSTISSCFEIEHPVNVEEWCLSVKQEASTDQSFVDTAIHYKPVTYTTAEKVFPREYWAHGDYINHFSRLSVTFVLATPTEVDVLLARAAKFGWGGAQGRG</sequence>
<feature type="compositionally biased region" description="Low complexity" evidence="1">
    <location>
        <begin position="1"/>
        <end position="14"/>
    </location>
</feature>
<feature type="region of interest" description="Disordered" evidence="1">
    <location>
        <begin position="464"/>
        <end position="494"/>
    </location>
</feature>
<evidence type="ECO:0000313" key="2">
    <source>
        <dbReference type="EMBL" id="ODO01702.1"/>
    </source>
</evidence>
<feature type="region of interest" description="Disordered" evidence="1">
    <location>
        <begin position="1"/>
        <end position="66"/>
    </location>
</feature>
<dbReference type="EMBL" id="MEKH01000010">
    <property type="protein sequence ID" value="ODO01702.1"/>
    <property type="molecule type" value="Genomic_DNA"/>
</dbReference>
<accession>A0A1E3JP60</accession>
<dbReference type="AlphaFoldDB" id="A0A1E3JP60"/>
<feature type="region of interest" description="Disordered" evidence="1">
    <location>
        <begin position="78"/>
        <end position="101"/>
    </location>
</feature>
<evidence type="ECO:0000313" key="3">
    <source>
        <dbReference type="Proteomes" id="UP000095149"/>
    </source>
</evidence>
<name>A0A1E3JP60_9TREE</name>
<dbReference type="Proteomes" id="UP000095149">
    <property type="component" value="Unassembled WGS sequence"/>
</dbReference>